<dbReference type="OrthoDB" id="120748at2759"/>
<dbReference type="KEGG" id="pif:PITG_23231"/>
<evidence type="ECO:0000313" key="3">
    <source>
        <dbReference type="EMBL" id="EEY59026.1"/>
    </source>
</evidence>
<dbReference type="EMBL" id="GG689690">
    <property type="protein sequence ID" value="EEY59026.1"/>
    <property type="molecule type" value="Genomic_DNA"/>
</dbReference>
<feature type="compositionally biased region" description="Basic and acidic residues" evidence="1">
    <location>
        <begin position="54"/>
        <end position="64"/>
    </location>
</feature>
<dbReference type="VEuPathDB" id="FungiDB:PITG_23231"/>
<organism evidence="3 4">
    <name type="scientific">Phytophthora infestans (strain T30-4)</name>
    <name type="common">Potato late blight agent</name>
    <dbReference type="NCBI Taxonomy" id="403677"/>
    <lineage>
        <taxon>Eukaryota</taxon>
        <taxon>Sar</taxon>
        <taxon>Stramenopiles</taxon>
        <taxon>Oomycota</taxon>
        <taxon>Peronosporomycetes</taxon>
        <taxon>Peronosporales</taxon>
        <taxon>Peronosporaceae</taxon>
        <taxon>Phytophthora</taxon>
    </lineage>
</organism>
<name>D0RM38_PHYIT</name>
<proteinExistence type="predicted"/>
<accession>D0RM38</accession>
<protein>
    <submittedName>
        <fullName evidence="3">Secreted RxLR effector peptide protein, putative</fullName>
    </submittedName>
</protein>
<evidence type="ECO:0000256" key="1">
    <source>
        <dbReference type="SAM" id="MobiDB-lite"/>
    </source>
</evidence>
<keyword evidence="2" id="KW-0732">Signal</keyword>
<dbReference type="HOGENOM" id="CLU_2727701_0_0_1"/>
<dbReference type="GeneID" id="9468397"/>
<dbReference type="Proteomes" id="UP000006643">
    <property type="component" value="Unassembled WGS sequence"/>
</dbReference>
<dbReference type="RefSeq" id="XP_002909892.1">
    <property type="nucleotide sequence ID" value="XM_002909846.1"/>
</dbReference>
<reference evidence="4" key="1">
    <citation type="journal article" date="2009" name="Nature">
        <title>Genome sequence and analysis of the Irish potato famine pathogen Phytophthora infestans.</title>
        <authorList>
            <consortium name="The Broad Institute Genome Sequencing Platform"/>
            <person name="Haas B.J."/>
            <person name="Kamoun S."/>
            <person name="Zody M.C."/>
            <person name="Jiang R.H."/>
            <person name="Handsaker R.E."/>
            <person name="Cano L.M."/>
            <person name="Grabherr M."/>
            <person name="Kodira C.D."/>
            <person name="Raffaele S."/>
            <person name="Torto-Alalibo T."/>
            <person name="Bozkurt T.O."/>
            <person name="Ah-Fong A.M."/>
            <person name="Alvarado L."/>
            <person name="Anderson V.L."/>
            <person name="Armstrong M.R."/>
            <person name="Avrova A."/>
            <person name="Baxter L."/>
            <person name="Beynon J."/>
            <person name="Boevink P.C."/>
            <person name="Bollmann S.R."/>
            <person name="Bos J.I."/>
            <person name="Bulone V."/>
            <person name="Cai G."/>
            <person name="Cakir C."/>
            <person name="Carrington J.C."/>
            <person name="Chawner M."/>
            <person name="Conti L."/>
            <person name="Costanzo S."/>
            <person name="Ewan R."/>
            <person name="Fahlgren N."/>
            <person name="Fischbach M.A."/>
            <person name="Fugelstad J."/>
            <person name="Gilroy E.M."/>
            <person name="Gnerre S."/>
            <person name="Green P.J."/>
            <person name="Grenville-Briggs L.J."/>
            <person name="Griffith J."/>
            <person name="Grunwald N.J."/>
            <person name="Horn K."/>
            <person name="Horner N.R."/>
            <person name="Hu C.H."/>
            <person name="Huitema E."/>
            <person name="Jeong D.H."/>
            <person name="Jones A.M."/>
            <person name="Jones J.D."/>
            <person name="Jones R.W."/>
            <person name="Karlsson E.K."/>
            <person name="Kunjeti S.G."/>
            <person name="Lamour K."/>
            <person name="Liu Z."/>
            <person name="Ma L."/>
            <person name="Maclean D."/>
            <person name="Chibucos M.C."/>
            <person name="McDonald H."/>
            <person name="McWalters J."/>
            <person name="Meijer H.J."/>
            <person name="Morgan W."/>
            <person name="Morris P.F."/>
            <person name="Munro C.A."/>
            <person name="O'Neill K."/>
            <person name="Ospina-Giraldo M."/>
            <person name="Pinzon A."/>
            <person name="Pritchard L."/>
            <person name="Ramsahoye B."/>
            <person name="Ren Q."/>
            <person name="Restrepo S."/>
            <person name="Roy S."/>
            <person name="Sadanandom A."/>
            <person name="Savidor A."/>
            <person name="Schornack S."/>
            <person name="Schwartz D.C."/>
            <person name="Schumann U.D."/>
            <person name="Schwessinger B."/>
            <person name="Seyer L."/>
            <person name="Sharpe T."/>
            <person name="Silvar C."/>
            <person name="Song J."/>
            <person name="Studholme D.J."/>
            <person name="Sykes S."/>
            <person name="Thines M."/>
            <person name="van de Vondervoort P.J."/>
            <person name="Phuntumart V."/>
            <person name="Wawra S."/>
            <person name="Weide R."/>
            <person name="Win J."/>
            <person name="Young C."/>
            <person name="Zhou S."/>
            <person name="Fry W."/>
            <person name="Meyers B.C."/>
            <person name="van West P."/>
            <person name="Ristaino J."/>
            <person name="Govers F."/>
            <person name="Birch P.R."/>
            <person name="Whisson S.C."/>
            <person name="Judelson H.S."/>
            <person name="Nusbaum C."/>
        </authorList>
    </citation>
    <scope>NUCLEOTIDE SEQUENCE [LARGE SCALE GENOMIC DNA]</scope>
    <source>
        <strain evidence="4">T30-4</strain>
    </source>
</reference>
<evidence type="ECO:0000256" key="2">
    <source>
        <dbReference type="SAM" id="SignalP"/>
    </source>
</evidence>
<keyword evidence="4" id="KW-1185">Reference proteome</keyword>
<gene>
    <name evidence="3" type="ORF">PITG_23231</name>
</gene>
<feature type="region of interest" description="Disordered" evidence="1">
    <location>
        <begin position="53"/>
        <end position="72"/>
    </location>
</feature>
<dbReference type="InParanoid" id="D0RM38"/>
<feature type="chain" id="PRO_5003015201" evidence="2">
    <location>
        <begin position="22"/>
        <end position="72"/>
    </location>
</feature>
<evidence type="ECO:0000313" key="4">
    <source>
        <dbReference type="Proteomes" id="UP000006643"/>
    </source>
</evidence>
<feature type="signal peptide" evidence="2">
    <location>
        <begin position="1"/>
        <end position="21"/>
    </location>
</feature>
<sequence length="72" mass="8077">MRSYQLTLFFGLVVLLATTEAVSPDIATTSRKYAYTSQNRSLSAEYNVKVRRSLRGEGNNKDMEEPNADDGE</sequence>
<dbReference type="AlphaFoldDB" id="D0RM38"/>